<dbReference type="InterPro" id="IPR013783">
    <property type="entry name" value="Ig-like_fold"/>
</dbReference>
<evidence type="ECO:0000313" key="10">
    <source>
        <dbReference type="Proteomes" id="UP000199072"/>
    </source>
</evidence>
<dbReference type="Proteomes" id="UP000199072">
    <property type="component" value="Unassembled WGS sequence"/>
</dbReference>
<feature type="domain" description="Beta-mannosidase-like galactose-binding" evidence="8">
    <location>
        <begin position="65"/>
        <end position="226"/>
    </location>
</feature>
<evidence type="ECO:0000256" key="1">
    <source>
        <dbReference type="ARBA" id="ARBA00007401"/>
    </source>
</evidence>
<protein>
    <submittedName>
        <fullName evidence="9">Glycosyl hydrolases family 2, TIM barrel domain</fullName>
    </submittedName>
</protein>
<dbReference type="GO" id="GO:0005975">
    <property type="term" value="P:carbohydrate metabolic process"/>
    <property type="evidence" value="ECO:0007669"/>
    <property type="project" value="InterPro"/>
</dbReference>
<feature type="domain" description="Exo-beta-D-glucosaminidase Ig-fold" evidence="7">
    <location>
        <begin position="779"/>
        <end position="884"/>
    </location>
</feature>
<dbReference type="InterPro" id="IPR043534">
    <property type="entry name" value="EBDG/EBM"/>
</dbReference>
<evidence type="ECO:0000259" key="5">
    <source>
        <dbReference type="Pfam" id="PF00703"/>
    </source>
</evidence>
<dbReference type="Pfam" id="PF00703">
    <property type="entry name" value="Glyco_hydro_2"/>
    <property type="match status" value="1"/>
</dbReference>
<reference evidence="9 10" key="1">
    <citation type="submission" date="2016-10" db="EMBL/GenBank/DDBJ databases">
        <authorList>
            <person name="de Groot N.N."/>
        </authorList>
    </citation>
    <scope>NUCLEOTIDE SEQUENCE [LARGE SCALE GENOMIC DNA]</scope>
    <source>
        <strain evidence="9 10">47C3B</strain>
    </source>
</reference>
<dbReference type="SUPFAM" id="SSF51445">
    <property type="entry name" value="(Trans)glycosidases"/>
    <property type="match status" value="1"/>
</dbReference>
<dbReference type="Gene3D" id="2.60.120.260">
    <property type="entry name" value="Galactose-binding domain-like"/>
    <property type="match status" value="1"/>
</dbReference>
<evidence type="ECO:0000256" key="4">
    <source>
        <dbReference type="SAM" id="SignalP"/>
    </source>
</evidence>
<dbReference type="GO" id="GO:0004553">
    <property type="term" value="F:hydrolase activity, hydrolyzing O-glycosyl compounds"/>
    <property type="evidence" value="ECO:0007669"/>
    <property type="project" value="InterPro"/>
</dbReference>
<evidence type="ECO:0000313" key="9">
    <source>
        <dbReference type="EMBL" id="SDD31299.1"/>
    </source>
</evidence>
<dbReference type="InterPro" id="IPR041351">
    <property type="entry name" value="Ig_GlcNase"/>
</dbReference>
<dbReference type="InterPro" id="IPR006102">
    <property type="entry name" value="Ig-like_GH2"/>
</dbReference>
<dbReference type="InterPro" id="IPR054593">
    <property type="entry name" value="Beta-mannosidase-like_N2"/>
</dbReference>
<dbReference type="AlphaFoldDB" id="A0A1G6TQI6"/>
<feature type="chain" id="PRO_5011614522" evidence="4">
    <location>
        <begin position="34"/>
        <end position="893"/>
    </location>
</feature>
<proteinExistence type="inferred from homology"/>
<comment type="similarity">
    <text evidence="1">Belongs to the glycosyl hydrolase 2 family.</text>
</comment>
<dbReference type="PANTHER" id="PTHR43536:SF1">
    <property type="entry name" value="MANNOSYLGLYCOPROTEIN ENDO-BETA-MANNOSIDASE"/>
    <property type="match status" value="1"/>
</dbReference>
<dbReference type="InterPro" id="IPR017853">
    <property type="entry name" value="GH"/>
</dbReference>
<accession>A0A1G6TQI6</accession>
<keyword evidence="2 9" id="KW-0378">Hydrolase</keyword>
<dbReference type="Gene3D" id="3.20.20.80">
    <property type="entry name" value="Glycosidases"/>
    <property type="match status" value="1"/>
</dbReference>
<dbReference type="Pfam" id="PF18368">
    <property type="entry name" value="Ig_GlcNase"/>
    <property type="match status" value="1"/>
</dbReference>
<evidence type="ECO:0000256" key="2">
    <source>
        <dbReference type="ARBA" id="ARBA00022801"/>
    </source>
</evidence>
<dbReference type="OrthoDB" id="9801077at2"/>
<dbReference type="STRING" id="1391627.SAMN05216464_101377"/>
<dbReference type="EMBL" id="FNAI01000001">
    <property type="protein sequence ID" value="SDD31299.1"/>
    <property type="molecule type" value="Genomic_DNA"/>
</dbReference>
<gene>
    <name evidence="9" type="ORF">SAMN05216464_101377</name>
</gene>
<dbReference type="Pfam" id="PF22666">
    <property type="entry name" value="Glyco_hydro_2_N2"/>
    <property type="match status" value="1"/>
</dbReference>
<name>A0A1G6TQI6_9SPHI</name>
<evidence type="ECO:0000259" key="7">
    <source>
        <dbReference type="Pfam" id="PF18368"/>
    </source>
</evidence>
<dbReference type="RefSeq" id="WP_091143310.1">
    <property type="nucleotide sequence ID" value="NZ_FNAI01000001.1"/>
</dbReference>
<dbReference type="Pfam" id="PF02836">
    <property type="entry name" value="Glyco_hydro_2_C"/>
    <property type="match status" value="1"/>
</dbReference>
<dbReference type="InterPro" id="IPR036156">
    <property type="entry name" value="Beta-gal/glucu_dom_sf"/>
</dbReference>
<keyword evidence="10" id="KW-1185">Reference proteome</keyword>
<feature type="domain" description="Glycoside hydrolase family 2 catalytic" evidence="6">
    <location>
        <begin position="365"/>
        <end position="526"/>
    </location>
</feature>
<dbReference type="Gene3D" id="2.60.40.10">
    <property type="entry name" value="Immunoglobulins"/>
    <property type="match status" value="2"/>
</dbReference>
<evidence type="ECO:0000259" key="8">
    <source>
        <dbReference type="Pfam" id="PF22666"/>
    </source>
</evidence>
<dbReference type="PANTHER" id="PTHR43536">
    <property type="entry name" value="MANNOSYLGLYCOPROTEIN ENDO-BETA-MANNOSIDASE"/>
    <property type="match status" value="1"/>
</dbReference>
<dbReference type="InterPro" id="IPR008979">
    <property type="entry name" value="Galactose-bd-like_sf"/>
</dbReference>
<dbReference type="InterPro" id="IPR006103">
    <property type="entry name" value="Glyco_hydro_2_cat"/>
</dbReference>
<evidence type="ECO:0000256" key="3">
    <source>
        <dbReference type="ARBA" id="ARBA00023295"/>
    </source>
</evidence>
<feature type="domain" description="Glycoside hydrolase family 2 immunoglobulin-like beta-sandwich" evidence="5">
    <location>
        <begin position="256"/>
        <end position="352"/>
    </location>
</feature>
<feature type="signal peptide" evidence="4">
    <location>
        <begin position="1"/>
        <end position="33"/>
    </location>
</feature>
<dbReference type="SUPFAM" id="SSF49303">
    <property type="entry name" value="beta-Galactosidase/glucuronidase domain"/>
    <property type="match status" value="3"/>
</dbReference>
<evidence type="ECO:0000259" key="6">
    <source>
        <dbReference type="Pfam" id="PF02836"/>
    </source>
</evidence>
<keyword evidence="4" id="KW-0732">Signal</keyword>
<dbReference type="SUPFAM" id="SSF49785">
    <property type="entry name" value="Galactose-binding domain-like"/>
    <property type="match status" value="1"/>
</dbReference>
<organism evidence="9 10">
    <name type="scientific">Mucilaginibacter pineti</name>
    <dbReference type="NCBI Taxonomy" id="1391627"/>
    <lineage>
        <taxon>Bacteria</taxon>
        <taxon>Pseudomonadati</taxon>
        <taxon>Bacteroidota</taxon>
        <taxon>Sphingobacteriia</taxon>
        <taxon>Sphingobacteriales</taxon>
        <taxon>Sphingobacteriaceae</taxon>
        <taxon>Mucilaginibacter</taxon>
    </lineage>
</organism>
<keyword evidence="3" id="KW-0326">Glycosidase</keyword>
<sequence length="893" mass="100943">MKNQLAGKAAFFKVSIVSFVIALIAFQSTDANAQTKYELNEGWKCAPIGSVKQSGTELSTPAVSTQAWLPAVVPGTVLTTLIADKKVPDPFFGMNNQKIPDIYKTGRDYYTYWFVKDFTEAQPKTGDQVYLNFRGVNYSCDVFLNGHKLTNKPHTGMFLRQSYNITKWIAKNGSNRVAVIVYPPDVVGNPNGGQGGDGTIARNVGIQYTAGWDWIQPIRDRNTGIWDKVTIEKTGGVRIKDPHIITLVPGVRQSDGPQQPAIIKVSATLENATGQPITGELRYNLDGNAVSKKVTLKANSSLDVQLNDLSLKNPKLWWPNGYGQQHLYPMHLQFVTGANKISDQHDIKVGVRQITTEWNTKTESRQININGQKIFIKGGNWIVSDELLRFSDMRYDAEVRFHHDMNLNLIRVWGGALIERPEFYEACDKYGMLVFQDMWGSGDCNGRWTDPMKLDDQWTRRKYPDDHGLYLRSIEDQVKLIRNYPSLAIWCGGNEITPPEDILVALRDTIMPKLDNTRWLIPYSNSEEMSRNVMGGNGDGPYGIQPLSTFWAHKTYPFNSEVGSVGVSDYESLKRFIPTQNMVLPEYDAATGKTKTDSVWDYHKYIGYDDFINKYGKPKNVQDFATKAQLVNYDQYRALMEGFSSHMWDWYTGTIIWKTQNPWTAMRGQMYDYYLDPNACLYGLHSGSEPLHIMYDPTDGMVMVANNTFKTHSNMLLVAKAYDMDGKERILSQVFSDVTPSTTKRYFSVKEEIAKLAKDKGAFLSLQLFDKDKKAITENIYWIADADGEYSGLQKMHQANLTASAKYLSNNKVEVTLTNASNGPLAFFNRLSLVDSETKQRVLPVFYSDNYVSVLPGEEKKVVIDYNSATDKNNLVISLGGWNVAEKTIQINK</sequence>